<keyword evidence="6" id="KW-1185">Reference proteome</keyword>
<accession>A0ABR2Y1R8</accession>
<comment type="caution">
    <text evidence="5">The sequence shown here is derived from an EMBL/GenBank/DDBJ whole genome shotgun (WGS) entry which is preliminary data.</text>
</comment>
<evidence type="ECO:0000313" key="5">
    <source>
        <dbReference type="EMBL" id="KAK9780020.1"/>
    </source>
</evidence>
<keyword evidence="5" id="KW-0489">Methyltransferase</keyword>
<sequence>MSTISGTDTPEPTQISGEKFYSPVTQIGSRDKSVGWYEKTFSGSPSDSRKLLEAYSGIPADEIDAYAIAIRDKAWDVYPYPCIGQFRFLNLTLYKQQAYKSMLAALKSGEVNYLDVGFCMGQDIRKLVADGAPSKNIYGVEFHGGFIDLSYDLWRDRDTLRAQLMQGDILDLGESLNDLLGKMSYIHLGMVLHVFDLRKQALLLENCIKLLNPDRPGAMILGEAVGDVEGLQTPSGFYMHSDKTLKDLCAEVSVHAGRSLDCHVTLDMGMSMPDAQKTWGAVRARRLVFEIRI</sequence>
<evidence type="ECO:0000256" key="1">
    <source>
        <dbReference type="ARBA" id="ARBA00005179"/>
    </source>
</evidence>
<proteinExistence type="inferred from homology"/>
<comment type="pathway">
    <text evidence="1">Secondary metabolite biosynthesis.</text>
</comment>
<dbReference type="SUPFAM" id="SSF53335">
    <property type="entry name" value="S-adenosyl-L-methionine-dependent methyltransferases"/>
    <property type="match status" value="1"/>
</dbReference>
<dbReference type="PANTHER" id="PTHR35897:SF1">
    <property type="entry name" value="METHYLTRANSFERASE AUSD"/>
    <property type="match status" value="1"/>
</dbReference>
<evidence type="ECO:0000256" key="4">
    <source>
        <dbReference type="ARBA" id="ARBA00038314"/>
    </source>
</evidence>
<reference evidence="5 6" key="1">
    <citation type="submission" date="2024-02" db="EMBL/GenBank/DDBJ databases">
        <title>First draft genome assembly of two strains of Seiridium cardinale.</title>
        <authorList>
            <person name="Emiliani G."/>
            <person name="Scali E."/>
        </authorList>
    </citation>
    <scope>NUCLEOTIDE SEQUENCE [LARGE SCALE GENOMIC DNA]</scope>
    <source>
        <strain evidence="5 6">BM-138-000479</strain>
    </source>
</reference>
<evidence type="ECO:0000256" key="3">
    <source>
        <dbReference type="ARBA" id="ARBA00022691"/>
    </source>
</evidence>
<dbReference type="Proteomes" id="UP001465668">
    <property type="component" value="Unassembled WGS sequence"/>
</dbReference>
<name>A0ABR2Y1R8_9PEZI</name>
<dbReference type="InterPro" id="IPR051654">
    <property type="entry name" value="Meroterpenoid_MTases"/>
</dbReference>
<organism evidence="5 6">
    <name type="scientific">Seiridium cardinale</name>
    <dbReference type="NCBI Taxonomy" id="138064"/>
    <lineage>
        <taxon>Eukaryota</taxon>
        <taxon>Fungi</taxon>
        <taxon>Dikarya</taxon>
        <taxon>Ascomycota</taxon>
        <taxon>Pezizomycotina</taxon>
        <taxon>Sordariomycetes</taxon>
        <taxon>Xylariomycetidae</taxon>
        <taxon>Amphisphaeriales</taxon>
        <taxon>Sporocadaceae</taxon>
        <taxon>Seiridium</taxon>
    </lineage>
</organism>
<keyword evidence="3" id="KW-0949">S-adenosyl-L-methionine</keyword>
<gene>
    <name evidence="5" type="ORF">SCAR479_03144</name>
</gene>
<protein>
    <submittedName>
        <fullName evidence="5">Methyltransferase</fullName>
    </submittedName>
</protein>
<evidence type="ECO:0000256" key="2">
    <source>
        <dbReference type="ARBA" id="ARBA00022679"/>
    </source>
</evidence>
<dbReference type="InterPro" id="IPR029063">
    <property type="entry name" value="SAM-dependent_MTases_sf"/>
</dbReference>
<dbReference type="PANTHER" id="PTHR35897">
    <property type="entry name" value="METHYLTRANSFERASE AUSD"/>
    <property type="match status" value="1"/>
</dbReference>
<comment type="similarity">
    <text evidence="4">Belongs to the class I-like SAM-binding methyltransferase superfamily.</text>
</comment>
<dbReference type="Gene3D" id="3.40.50.150">
    <property type="entry name" value="Vaccinia Virus protein VP39"/>
    <property type="match status" value="1"/>
</dbReference>
<dbReference type="GO" id="GO:0032259">
    <property type="term" value="P:methylation"/>
    <property type="evidence" value="ECO:0007669"/>
    <property type="project" value="UniProtKB-KW"/>
</dbReference>
<dbReference type="GO" id="GO:0008168">
    <property type="term" value="F:methyltransferase activity"/>
    <property type="evidence" value="ECO:0007669"/>
    <property type="project" value="UniProtKB-KW"/>
</dbReference>
<keyword evidence="2" id="KW-0808">Transferase</keyword>
<dbReference type="EMBL" id="JARVKM010000008">
    <property type="protein sequence ID" value="KAK9780020.1"/>
    <property type="molecule type" value="Genomic_DNA"/>
</dbReference>
<evidence type="ECO:0000313" key="6">
    <source>
        <dbReference type="Proteomes" id="UP001465668"/>
    </source>
</evidence>